<feature type="region of interest" description="Disordered" evidence="1">
    <location>
        <begin position="59"/>
        <end position="117"/>
    </location>
</feature>
<dbReference type="AlphaFoldDB" id="A0AAD7A0P3"/>
<feature type="compositionally biased region" description="Low complexity" evidence="1">
    <location>
        <begin position="106"/>
        <end position="117"/>
    </location>
</feature>
<dbReference type="Gene3D" id="3.40.970.10">
    <property type="entry name" value="Ribonuclease H1, N-terminal domain"/>
    <property type="match status" value="1"/>
</dbReference>
<dbReference type="SUPFAM" id="SSF55658">
    <property type="entry name" value="L9 N-domain-like"/>
    <property type="match status" value="1"/>
</dbReference>
<reference evidence="3" key="1">
    <citation type="submission" date="2023-03" db="EMBL/GenBank/DDBJ databases">
        <title>Massive genome expansion in bonnet fungi (Mycena s.s.) driven by repeated elements and novel gene families across ecological guilds.</title>
        <authorList>
            <consortium name="Lawrence Berkeley National Laboratory"/>
            <person name="Harder C.B."/>
            <person name="Miyauchi S."/>
            <person name="Viragh M."/>
            <person name="Kuo A."/>
            <person name="Thoen E."/>
            <person name="Andreopoulos B."/>
            <person name="Lu D."/>
            <person name="Skrede I."/>
            <person name="Drula E."/>
            <person name="Henrissat B."/>
            <person name="Morin E."/>
            <person name="Kohler A."/>
            <person name="Barry K."/>
            <person name="LaButti K."/>
            <person name="Morin E."/>
            <person name="Salamov A."/>
            <person name="Lipzen A."/>
            <person name="Mereny Z."/>
            <person name="Hegedus B."/>
            <person name="Baldrian P."/>
            <person name="Stursova M."/>
            <person name="Weitz H."/>
            <person name="Taylor A."/>
            <person name="Grigoriev I.V."/>
            <person name="Nagy L.G."/>
            <person name="Martin F."/>
            <person name="Kauserud H."/>
        </authorList>
    </citation>
    <scope>NUCLEOTIDE SEQUENCE</scope>
    <source>
        <strain evidence="3">CBHHK002</strain>
    </source>
</reference>
<accession>A0AAD7A0P3</accession>
<organism evidence="3 4">
    <name type="scientific">Mycena albidolilacea</name>
    <dbReference type="NCBI Taxonomy" id="1033008"/>
    <lineage>
        <taxon>Eukaryota</taxon>
        <taxon>Fungi</taxon>
        <taxon>Dikarya</taxon>
        <taxon>Basidiomycota</taxon>
        <taxon>Agaricomycotina</taxon>
        <taxon>Agaricomycetes</taxon>
        <taxon>Agaricomycetidae</taxon>
        <taxon>Agaricales</taxon>
        <taxon>Marasmiineae</taxon>
        <taxon>Mycenaceae</taxon>
        <taxon>Mycena</taxon>
    </lineage>
</organism>
<protein>
    <recommendedName>
        <fullName evidence="2">Ribonuclease H1 N-terminal domain-containing protein</fullName>
    </recommendedName>
</protein>
<evidence type="ECO:0000313" key="3">
    <source>
        <dbReference type="EMBL" id="KAJ7346655.1"/>
    </source>
</evidence>
<feature type="domain" description="Ribonuclease H1 N-terminal" evidence="2">
    <location>
        <begin position="5"/>
        <end position="46"/>
    </location>
</feature>
<dbReference type="InterPro" id="IPR009027">
    <property type="entry name" value="Ribosomal_bL9/RNase_H1_N"/>
</dbReference>
<evidence type="ECO:0000313" key="4">
    <source>
        <dbReference type="Proteomes" id="UP001218218"/>
    </source>
</evidence>
<comment type="caution">
    <text evidence="3">The sequence shown here is derived from an EMBL/GenBank/DDBJ whole genome shotgun (WGS) entry which is preliminary data.</text>
</comment>
<dbReference type="Proteomes" id="UP001218218">
    <property type="component" value="Unassembled WGS sequence"/>
</dbReference>
<feature type="compositionally biased region" description="Polar residues" evidence="1">
    <location>
        <begin position="284"/>
        <end position="293"/>
    </location>
</feature>
<keyword evidence="4" id="KW-1185">Reference proteome</keyword>
<feature type="compositionally biased region" description="Low complexity" evidence="1">
    <location>
        <begin position="182"/>
        <end position="206"/>
    </location>
</feature>
<feature type="compositionally biased region" description="Polar residues" evidence="1">
    <location>
        <begin position="134"/>
        <end position="145"/>
    </location>
</feature>
<sequence>MARKKWYVVTVGREVGVFDTWIEVSPLVTGVSGALHQSFSSESEANDIFARAQDAGKTKIVGTTATSTATSRPPSPRLHAERPPAAVDPGRQHSYSPSVRPLATPTAASRSLHSARSSTLDLFGPLKSEIIEGASTSASRVSSPPTGEAIVLSSGSESAVLSPLDFRENGDDGSELPAQTGSSSRASSNLPSPRHAAASASAQGSSNDNTLPPVTINVVHHIHHHYHHHTHRNDASEHHLNGREDNLNYLSSQMADLGLSQEDNHVSHATDPRSPLRQPGSVPPISSLSSTRPSPRMSGDSMLFS</sequence>
<feature type="region of interest" description="Disordered" evidence="1">
    <location>
        <begin position="264"/>
        <end position="305"/>
    </location>
</feature>
<evidence type="ECO:0000259" key="2">
    <source>
        <dbReference type="Pfam" id="PF01693"/>
    </source>
</evidence>
<name>A0AAD7A0P3_9AGAR</name>
<dbReference type="InterPro" id="IPR037056">
    <property type="entry name" value="RNase_H1_N_sf"/>
</dbReference>
<dbReference type="EMBL" id="JARIHO010000020">
    <property type="protein sequence ID" value="KAJ7346655.1"/>
    <property type="molecule type" value="Genomic_DNA"/>
</dbReference>
<feature type="compositionally biased region" description="Low complexity" evidence="1">
    <location>
        <begin position="63"/>
        <end position="72"/>
    </location>
</feature>
<dbReference type="Pfam" id="PF01693">
    <property type="entry name" value="Cauli_VI"/>
    <property type="match status" value="1"/>
</dbReference>
<feature type="region of interest" description="Disordered" evidence="1">
    <location>
        <begin position="134"/>
        <end position="213"/>
    </location>
</feature>
<evidence type="ECO:0000256" key="1">
    <source>
        <dbReference type="SAM" id="MobiDB-lite"/>
    </source>
</evidence>
<dbReference type="InterPro" id="IPR011320">
    <property type="entry name" value="RNase_H1_N"/>
</dbReference>
<proteinExistence type="predicted"/>
<gene>
    <name evidence="3" type="ORF">DFH08DRAFT_868954</name>
</gene>